<feature type="domain" description="Histidine kinase" evidence="6">
    <location>
        <begin position="789"/>
        <end position="1005"/>
    </location>
</feature>
<dbReference type="PRINTS" id="PR00344">
    <property type="entry name" value="BCTRLSENSOR"/>
</dbReference>
<evidence type="ECO:0000313" key="8">
    <source>
        <dbReference type="Proteomes" id="UP000605990"/>
    </source>
</evidence>
<keyword evidence="3" id="KW-0597">Phosphoprotein</keyword>
<feature type="transmembrane region" description="Helical" evidence="5">
    <location>
        <begin position="720"/>
        <end position="739"/>
    </location>
</feature>
<dbReference type="Pfam" id="PF02518">
    <property type="entry name" value="HATPase_c"/>
    <property type="match status" value="1"/>
</dbReference>
<evidence type="ECO:0000256" key="3">
    <source>
        <dbReference type="ARBA" id="ARBA00022553"/>
    </source>
</evidence>
<dbReference type="InterPro" id="IPR005467">
    <property type="entry name" value="His_kinase_dom"/>
</dbReference>
<protein>
    <recommendedName>
        <fullName evidence="2">histidine kinase</fullName>
        <ecNumber evidence="2">2.7.13.3</ecNumber>
    </recommendedName>
</protein>
<evidence type="ECO:0000256" key="4">
    <source>
        <dbReference type="SAM" id="Coils"/>
    </source>
</evidence>
<sequence>MKLTENTTFKVLLTIFLLISNTIYSQNSYFEEWYSADKEHLPQNSVKSITPDKYGFVWMTTENGLARFDGQNFKNFNNTTMELQSNRFLYLFGNIKKDALYAFTDERADFVSITKRKVNKIKKNNFNKNVLDYLDKRFYLNHQLHTKIHFLGCRIEDTNENYYLIGAKNISFYSSKHKLIKKVAHNYLPTNDYFLIHNELVCLSNSKIYSFFNSNFQTQNTLNLPSNSKTIYNHLTQQYFLCSANQIAMISKSKNKLFLTTLVKLKNDHNLISCVYYDTKNKKLFLGTQNKGLAILTLNKFTVLTNPTSTNNNYYAITALTKTEFITAKGEIYNKDGLVKDLKLNQNGNTYAITLDQQKNIWIQNDNILIRFHKATNYTTSNTYDFKTEIKTIFCDSKNKIWVGFRSTKQTKCGVATIDANKKKATPEWKFFIKDAVSFFAETKEQTILMIGKKRILFYKPNSKNVQTVSLGKNEARSIFICKDNKIWICTYNNGFSLLKDKQLIKLPFDTNQFLNSAHCINEDKKGHFWISTNRGLIEVAKSSLLQYIVAKKPVYYHHYDTEDGFLTNEFNGGCQPSTCQLENGYIIFPSLNGLVVFHPEKVNKIIPIRDFFIHEGETENETIYFNDTVYLSRKNTRVKLKIDFPYYGNGNNIHFESKLMLGENSKWISTSGEKKTISFTNLPPGDHILFIRKIGGFSSNYQTKKIVLSVPYKYYEKTWFKFIIILFIIGCILIISRLRYKYIQRKNEELEQIIDERTNALIKTVEALKITKNNLSQEILQQKKLIGTISHDIKSPLRFLAITAKHLDEKVSKTENETLKDNAKIMHESANQLFRFVENLVDYSKIFMEHHNINQLQKEPIEVVIYEKMDLFENIAVANGIQILYKNETAHPLLIDKKVIGIIIHNLLDNAIKNTKNGEIHISVKLEGKKLYVGVTDTGNGISEEIKNYYLNLLKNNETDKLSIQNYGIGLHMVLELVKLLNGDLKINTKKNEGTTMEIILDYI</sequence>
<gene>
    <name evidence="7" type="ORF">H8R27_13930</name>
</gene>
<dbReference type="SMART" id="SM00387">
    <property type="entry name" value="HATPase_c"/>
    <property type="match status" value="1"/>
</dbReference>
<dbReference type="EC" id="2.7.13.3" evidence="2"/>
<dbReference type="GO" id="GO:0016301">
    <property type="term" value="F:kinase activity"/>
    <property type="evidence" value="ECO:0007669"/>
    <property type="project" value="UniProtKB-KW"/>
</dbReference>
<keyword evidence="7" id="KW-0808">Transferase</keyword>
<evidence type="ECO:0000256" key="5">
    <source>
        <dbReference type="SAM" id="Phobius"/>
    </source>
</evidence>
<name>A0ABR7J1P6_9FLAO</name>
<dbReference type="PANTHER" id="PTHR43547">
    <property type="entry name" value="TWO-COMPONENT HISTIDINE KINASE"/>
    <property type="match status" value="1"/>
</dbReference>
<dbReference type="Gene3D" id="2.130.10.10">
    <property type="entry name" value="YVTN repeat-like/Quinoprotein amine dehydrogenase"/>
    <property type="match status" value="3"/>
</dbReference>
<dbReference type="SUPFAM" id="SSF47384">
    <property type="entry name" value="Homodimeric domain of signal transducing histidine kinase"/>
    <property type="match status" value="1"/>
</dbReference>
<dbReference type="SUPFAM" id="SSF101898">
    <property type="entry name" value="NHL repeat"/>
    <property type="match status" value="1"/>
</dbReference>
<keyword evidence="5" id="KW-0472">Membrane</keyword>
<dbReference type="PANTHER" id="PTHR43547:SF2">
    <property type="entry name" value="HYBRID SIGNAL TRANSDUCTION HISTIDINE KINASE C"/>
    <property type="match status" value="1"/>
</dbReference>
<dbReference type="Proteomes" id="UP000605990">
    <property type="component" value="Unassembled WGS sequence"/>
</dbReference>
<dbReference type="InterPro" id="IPR003594">
    <property type="entry name" value="HATPase_dom"/>
</dbReference>
<dbReference type="InterPro" id="IPR004358">
    <property type="entry name" value="Sig_transdc_His_kin-like_C"/>
</dbReference>
<evidence type="ECO:0000259" key="6">
    <source>
        <dbReference type="PROSITE" id="PS50109"/>
    </source>
</evidence>
<evidence type="ECO:0000256" key="2">
    <source>
        <dbReference type="ARBA" id="ARBA00012438"/>
    </source>
</evidence>
<dbReference type="Gene3D" id="2.60.40.10">
    <property type="entry name" value="Immunoglobulins"/>
    <property type="match status" value="1"/>
</dbReference>
<dbReference type="EMBL" id="JACRUN010000009">
    <property type="protein sequence ID" value="MBC5835989.1"/>
    <property type="molecule type" value="Genomic_DNA"/>
</dbReference>
<keyword evidence="8" id="KW-1185">Reference proteome</keyword>
<dbReference type="InterPro" id="IPR036097">
    <property type="entry name" value="HisK_dim/P_sf"/>
</dbReference>
<comment type="catalytic activity">
    <reaction evidence="1">
        <text>ATP + protein L-histidine = ADP + protein N-phospho-L-histidine.</text>
        <dbReference type="EC" id="2.7.13.3"/>
    </reaction>
</comment>
<evidence type="ECO:0000313" key="7">
    <source>
        <dbReference type="EMBL" id="MBC5835989.1"/>
    </source>
</evidence>
<proteinExistence type="predicted"/>
<reference evidence="7 8" key="1">
    <citation type="submission" date="2020-08" db="EMBL/GenBank/DDBJ databases">
        <title>Description of novel Flavobacterium F-408 isolate.</title>
        <authorList>
            <person name="Saticioglu I.B."/>
            <person name="Duman M."/>
            <person name="Altun S."/>
        </authorList>
    </citation>
    <scope>NUCLEOTIDE SEQUENCE [LARGE SCALE GENOMIC DNA]</scope>
    <source>
        <strain evidence="7 8">F-408</strain>
    </source>
</reference>
<comment type="caution">
    <text evidence="7">The sequence shown here is derived from an EMBL/GenBank/DDBJ whole genome shotgun (WGS) entry which is preliminary data.</text>
</comment>
<keyword evidence="5" id="KW-1133">Transmembrane helix</keyword>
<dbReference type="SMART" id="SM00388">
    <property type="entry name" value="HisKA"/>
    <property type="match status" value="1"/>
</dbReference>
<dbReference type="Gene3D" id="3.30.565.10">
    <property type="entry name" value="Histidine kinase-like ATPase, C-terminal domain"/>
    <property type="match status" value="1"/>
</dbReference>
<keyword evidence="7" id="KW-0418">Kinase</keyword>
<accession>A0ABR7J1P6</accession>
<dbReference type="RefSeq" id="WP_166130352.1">
    <property type="nucleotide sequence ID" value="NZ_JAANOQ010000008.1"/>
</dbReference>
<dbReference type="SUPFAM" id="SSF55874">
    <property type="entry name" value="ATPase domain of HSP90 chaperone/DNA topoisomerase II/histidine kinase"/>
    <property type="match status" value="1"/>
</dbReference>
<dbReference type="InterPro" id="IPR036890">
    <property type="entry name" value="HATPase_C_sf"/>
</dbReference>
<dbReference type="CDD" id="cd00082">
    <property type="entry name" value="HisKA"/>
    <property type="match status" value="1"/>
</dbReference>
<evidence type="ECO:0000256" key="1">
    <source>
        <dbReference type="ARBA" id="ARBA00000085"/>
    </source>
</evidence>
<keyword evidence="4" id="KW-0175">Coiled coil</keyword>
<dbReference type="InterPro" id="IPR003661">
    <property type="entry name" value="HisK_dim/P_dom"/>
</dbReference>
<dbReference type="InterPro" id="IPR015943">
    <property type="entry name" value="WD40/YVTN_repeat-like_dom_sf"/>
</dbReference>
<dbReference type="PROSITE" id="PS50109">
    <property type="entry name" value="HIS_KIN"/>
    <property type="match status" value="1"/>
</dbReference>
<dbReference type="InterPro" id="IPR013783">
    <property type="entry name" value="Ig-like_fold"/>
</dbReference>
<dbReference type="Gene3D" id="1.10.287.130">
    <property type="match status" value="1"/>
</dbReference>
<organism evidence="7 8">
    <name type="scientific">Flavobacterium bernardetii</name>
    <dbReference type="NCBI Taxonomy" id="2813823"/>
    <lineage>
        <taxon>Bacteria</taxon>
        <taxon>Pseudomonadati</taxon>
        <taxon>Bacteroidota</taxon>
        <taxon>Flavobacteriia</taxon>
        <taxon>Flavobacteriales</taxon>
        <taxon>Flavobacteriaceae</taxon>
        <taxon>Flavobacterium</taxon>
    </lineage>
</organism>
<keyword evidence="5" id="KW-0812">Transmembrane</keyword>
<feature type="coiled-coil region" evidence="4">
    <location>
        <begin position="744"/>
        <end position="786"/>
    </location>
</feature>
<dbReference type="Pfam" id="PF00512">
    <property type="entry name" value="HisKA"/>
    <property type="match status" value="1"/>
</dbReference>